<accession>A0AAV3UAT3</accession>
<dbReference type="PANTHER" id="PTHR33542:SF3">
    <property type="entry name" value="SIROHYDROCHLORIN FERROCHELATASE, CHLOROPLASTIC"/>
    <property type="match status" value="1"/>
</dbReference>
<feature type="domain" description="DR2241 stabilising" evidence="7">
    <location>
        <begin position="304"/>
        <end position="406"/>
    </location>
</feature>
<feature type="region of interest" description="Disordered" evidence="5">
    <location>
        <begin position="494"/>
        <end position="538"/>
    </location>
</feature>
<dbReference type="PANTHER" id="PTHR33542">
    <property type="entry name" value="SIROHYDROCHLORIN FERROCHELATASE, CHLOROPLASTIC"/>
    <property type="match status" value="1"/>
</dbReference>
<dbReference type="EMBL" id="BAABKX010000001">
    <property type="protein sequence ID" value="GAA5040888.1"/>
    <property type="molecule type" value="Genomic_DNA"/>
</dbReference>
<keyword evidence="2" id="KW-0479">Metal-binding</keyword>
<evidence type="ECO:0000259" key="7">
    <source>
        <dbReference type="Pfam" id="PF18069"/>
    </source>
</evidence>
<keyword evidence="1" id="KW-0169">Cobalamin biosynthesis</keyword>
<name>A0AAV3UAT3_9EURY</name>
<dbReference type="Gene3D" id="3.30.1360.190">
    <property type="match status" value="1"/>
</dbReference>
<evidence type="ECO:0000313" key="9">
    <source>
        <dbReference type="Proteomes" id="UP001501729"/>
    </source>
</evidence>
<dbReference type="Pfam" id="PF18009">
    <property type="entry name" value="Fer4_23"/>
    <property type="match status" value="1"/>
</dbReference>
<dbReference type="GO" id="GO:0009236">
    <property type="term" value="P:cobalamin biosynthetic process"/>
    <property type="evidence" value="ECO:0007669"/>
    <property type="project" value="UniProtKB-KW"/>
</dbReference>
<dbReference type="Gene3D" id="3.40.50.1400">
    <property type="match status" value="2"/>
</dbReference>
<dbReference type="NCBIfam" id="NF002670">
    <property type="entry name" value="PRK02395.1-1"/>
    <property type="match status" value="1"/>
</dbReference>
<dbReference type="Pfam" id="PF18069">
    <property type="entry name" value="DR2241"/>
    <property type="match status" value="1"/>
</dbReference>
<reference evidence="8 9" key="1">
    <citation type="journal article" date="2019" name="Int. J. Syst. Evol. Microbiol.">
        <title>The Global Catalogue of Microorganisms (GCM) 10K type strain sequencing project: providing services to taxonomists for standard genome sequencing and annotation.</title>
        <authorList>
            <consortium name="The Broad Institute Genomics Platform"/>
            <consortium name="The Broad Institute Genome Sequencing Center for Infectious Disease"/>
            <person name="Wu L."/>
            <person name="Ma J."/>
        </authorList>
    </citation>
    <scope>NUCLEOTIDE SEQUENCE [LARGE SCALE GENOMIC DNA]</scope>
    <source>
        <strain evidence="8 9">JCM 17504</strain>
    </source>
</reference>
<dbReference type="NCBIfam" id="NF002671">
    <property type="entry name" value="PRK02395.1-3"/>
    <property type="match status" value="1"/>
</dbReference>
<proteinExistence type="predicted"/>
<dbReference type="SUPFAM" id="SSF53800">
    <property type="entry name" value="Chelatase"/>
    <property type="match status" value="1"/>
</dbReference>
<dbReference type="InterPro" id="IPR050963">
    <property type="entry name" value="Sirohydro_Cobaltochel/CbiX"/>
</dbReference>
<evidence type="ECO:0000313" key="8">
    <source>
        <dbReference type="EMBL" id="GAA5040888.1"/>
    </source>
</evidence>
<dbReference type="CDD" id="cd03416">
    <property type="entry name" value="CbiX_SirB_N"/>
    <property type="match status" value="2"/>
</dbReference>
<dbReference type="InterPro" id="IPR041181">
    <property type="entry name" value="DR2241_middle"/>
</dbReference>
<keyword evidence="9" id="KW-1185">Reference proteome</keyword>
<dbReference type="InterPro" id="IPR041346">
    <property type="entry name" value="DR2241_Fer4"/>
</dbReference>
<evidence type="ECO:0000256" key="1">
    <source>
        <dbReference type="ARBA" id="ARBA00022573"/>
    </source>
</evidence>
<dbReference type="Proteomes" id="UP001501729">
    <property type="component" value="Unassembled WGS sequence"/>
</dbReference>
<comment type="caution">
    <text evidence="8">The sequence shown here is derived from an EMBL/GenBank/DDBJ whole genome shotgun (WGS) entry which is preliminary data.</text>
</comment>
<keyword evidence="4" id="KW-0170">Cobalt</keyword>
<evidence type="ECO:0008006" key="10">
    <source>
        <dbReference type="Google" id="ProtNLM"/>
    </source>
</evidence>
<protein>
    <recommendedName>
        <fullName evidence="10">Sirohydrochlorin cobaltochelatase</fullName>
    </recommendedName>
</protein>
<evidence type="ECO:0000256" key="3">
    <source>
        <dbReference type="ARBA" id="ARBA00023239"/>
    </source>
</evidence>
<evidence type="ECO:0000256" key="2">
    <source>
        <dbReference type="ARBA" id="ARBA00022723"/>
    </source>
</evidence>
<feature type="compositionally biased region" description="Basic and acidic residues" evidence="5">
    <location>
        <begin position="508"/>
        <end position="521"/>
    </location>
</feature>
<dbReference type="Gene3D" id="3.30.70.2320">
    <property type="match status" value="1"/>
</dbReference>
<evidence type="ECO:0000259" key="6">
    <source>
        <dbReference type="Pfam" id="PF18009"/>
    </source>
</evidence>
<feature type="domain" description="DR2241 4Fe-4S iron-sulfur cluster binding" evidence="6">
    <location>
        <begin position="409"/>
        <end position="488"/>
    </location>
</feature>
<dbReference type="GO" id="GO:0046872">
    <property type="term" value="F:metal ion binding"/>
    <property type="evidence" value="ECO:0007669"/>
    <property type="project" value="UniProtKB-KW"/>
</dbReference>
<organism evidence="8 9">
    <name type="scientific">Haladaptatus pallidirubidus</name>
    <dbReference type="NCBI Taxonomy" id="1008152"/>
    <lineage>
        <taxon>Archaea</taxon>
        <taxon>Methanobacteriati</taxon>
        <taxon>Methanobacteriota</taxon>
        <taxon>Stenosarchaea group</taxon>
        <taxon>Halobacteria</taxon>
        <taxon>Halobacteriales</taxon>
        <taxon>Haladaptataceae</taxon>
        <taxon>Haladaptatus</taxon>
    </lineage>
</organism>
<dbReference type="AlphaFoldDB" id="A0AAV3UAT3"/>
<gene>
    <name evidence="8" type="ORF">GCM10025751_02220</name>
</gene>
<keyword evidence="3" id="KW-0456">Lyase</keyword>
<sequence length="557" mass="62840">MRSSALVLVGHGSHLDPKSARPLYDHADEIRSRGVFDAVHEAFWKEAPSPREVLRTVEQDEVYVVPLFTSEGYFTEQVIPRELRIADDWNLDVDKSVRYTDPVGTHEAMTAVIARRAERVTGKPEIGSGVGLAVVGHGTERNENSAISTQTHADRLRKQGRFDEVRALFMDEAPRIDDLTDRFESDELVVVPLFIADGYHTQEDIPEDIGLTDDAHAGYYVPAEVDGKTVWYAGAVGTEPLIADVVLERAGDAGAEIEASETGVETGNVQKSEHSTFDHRRTFLRWLEGTNHPVSERDNEPDTKSGIEKTWGELSITVRLIDAAEREYEVRHVEDRDEDSSALETYRDPTAVRDLSRFTDGGDYRPLRTAPNLPTGWSFETENPDELYRVVDWVYPAAVTNWNREREDALDVTHFVETADRQTGMYAEIGNIDEDALENAVAACCSDSQCLKRREWDASESEEIDVPRGDGEFPCREPCSLFVAAVREFLATERGDRENEFGDEDEPRFEQSERDADERPAFVDGTAESSVRDGDVSDPANRYRARYRRAKRFAEER</sequence>
<dbReference type="Pfam" id="PF01903">
    <property type="entry name" value="CbiX"/>
    <property type="match status" value="2"/>
</dbReference>
<dbReference type="InterPro" id="IPR002762">
    <property type="entry name" value="CbiX-like"/>
</dbReference>
<evidence type="ECO:0000256" key="4">
    <source>
        <dbReference type="ARBA" id="ARBA00023285"/>
    </source>
</evidence>
<dbReference type="GO" id="GO:0016829">
    <property type="term" value="F:lyase activity"/>
    <property type="evidence" value="ECO:0007669"/>
    <property type="project" value="UniProtKB-KW"/>
</dbReference>
<evidence type="ECO:0000256" key="5">
    <source>
        <dbReference type="SAM" id="MobiDB-lite"/>
    </source>
</evidence>